<dbReference type="GO" id="GO:0043565">
    <property type="term" value="F:sequence-specific DNA binding"/>
    <property type="evidence" value="ECO:0007669"/>
    <property type="project" value="InterPro"/>
</dbReference>
<evidence type="ECO:0000313" key="6">
    <source>
        <dbReference type="Proteomes" id="UP000027821"/>
    </source>
</evidence>
<keyword evidence="1" id="KW-0805">Transcription regulation</keyword>
<dbReference type="PANTHER" id="PTHR43280">
    <property type="entry name" value="ARAC-FAMILY TRANSCRIPTIONAL REGULATOR"/>
    <property type="match status" value="1"/>
</dbReference>
<dbReference type="Gene3D" id="1.10.10.60">
    <property type="entry name" value="Homeodomain-like"/>
    <property type="match status" value="1"/>
</dbReference>
<evidence type="ECO:0000256" key="2">
    <source>
        <dbReference type="ARBA" id="ARBA00023125"/>
    </source>
</evidence>
<sequence>MESQQIIQHNILYSCAYQKEQSSEQFLPEHSLGITLSGEAEYFTNEGSYIVKPGTIGLMRRNQLVKKYKKPSPTGEPFKMIGVFFDQKTLRQFASENNIGEQHAYQGKSVIQLSGNPVIKGYFDSLIPYEGHPEKLSSVICGLKTREAIELLLQSDPSFQNFLFDFRDPYKIDLEKFMNLNYQYNVPIATFAKLTGRSLSTFKRDFVKIFEATPERWVQRKRLEMAHYLMAQKKKRPTDVYLEVGFENLSHFSFAFKNHYGFAPSEIGT</sequence>
<dbReference type="GO" id="GO:0003700">
    <property type="term" value="F:DNA-binding transcription factor activity"/>
    <property type="evidence" value="ECO:0007669"/>
    <property type="project" value="InterPro"/>
</dbReference>
<dbReference type="Pfam" id="PF22200">
    <property type="entry name" value="ExsA_N"/>
    <property type="match status" value="1"/>
</dbReference>
<dbReference type="Pfam" id="PF12833">
    <property type="entry name" value="HTH_18"/>
    <property type="match status" value="1"/>
</dbReference>
<dbReference type="Proteomes" id="UP000027821">
    <property type="component" value="Unassembled WGS sequence"/>
</dbReference>
<dbReference type="PROSITE" id="PS01124">
    <property type="entry name" value="HTH_ARAC_FAMILY_2"/>
    <property type="match status" value="1"/>
</dbReference>
<dbReference type="InterPro" id="IPR018060">
    <property type="entry name" value="HTH_AraC"/>
</dbReference>
<evidence type="ECO:0000259" key="4">
    <source>
        <dbReference type="PROSITE" id="PS01124"/>
    </source>
</evidence>
<dbReference type="SUPFAM" id="SSF46689">
    <property type="entry name" value="Homeodomain-like"/>
    <property type="match status" value="1"/>
</dbReference>
<dbReference type="AlphaFoldDB" id="A0A074KUX9"/>
<evidence type="ECO:0000313" key="5">
    <source>
        <dbReference type="EMBL" id="KEO72694.1"/>
    </source>
</evidence>
<dbReference type="InterPro" id="IPR037923">
    <property type="entry name" value="HTH-like"/>
</dbReference>
<accession>A0A074KUX9</accession>
<keyword evidence="3" id="KW-0804">Transcription</keyword>
<protein>
    <recommendedName>
        <fullName evidence="4">HTH araC/xylS-type domain-containing protein</fullName>
    </recommendedName>
</protein>
<keyword evidence="2" id="KW-0238">DNA-binding</keyword>
<dbReference type="STRING" id="1048983.EL17_18330"/>
<keyword evidence="6" id="KW-1185">Reference proteome</keyword>
<dbReference type="eggNOG" id="COG2207">
    <property type="taxonomic scope" value="Bacteria"/>
</dbReference>
<organism evidence="5 6">
    <name type="scientific">Anditalea andensis</name>
    <dbReference type="NCBI Taxonomy" id="1048983"/>
    <lineage>
        <taxon>Bacteria</taxon>
        <taxon>Pseudomonadati</taxon>
        <taxon>Bacteroidota</taxon>
        <taxon>Cytophagia</taxon>
        <taxon>Cytophagales</taxon>
        <taxon>Cytophagaceae</taxon>
        <taxon>Anditalea</taxon>
    </lineage>
</organism>
<evidence type="ECO:0000256" key="3">
    <source>
        <dbReference type="ARBA" id="ARBA00023163"/>
    </source>
</evidence>
<name>A0A074KUX9_9BACT</name>
<dbReference type="OrthoDB" id="4480133at2"/>
<dbReference type="InterPro" id="IPR054015">
    <property type="entry name" value="ExsA-like_N"/>
</dbReference>
<proteinExistence type="predicted"/>
<dbReference type="SUPFAM" id="SSF51215">
    <property type="entry name" value="Regulatory protein AraC"/>
    <property type="match status" value="1"/>
</dbReference>
<feature type="domain" description="HTH araC/xylS-type" evidence="4">
    <location>
        <begin position="172"/>
        <end position="269"/>
    </location>
</feature>
<dbReference type="PANTHER" id="PTHR43280:SF2">
    <property type="entry name" value="HTH-TYPE TRANSCRIPTIONAL REGULATOR EXSA"/>
    <property type="match status" value="1"/>
</dbReference>
<reference evidence="5 6" key="1">
    <citation type="submission" date="2014-04" db="EMBL/GenBank/DDBJ databases">
        <title>Characterization and application of a salt tolerant electro-active bacterium.</title>
        <authorList>
            <person name="Yang L."/>
            <person name="Wei S."/>
            <person name="Tay Q.X.M."/>
        </authorList>
    </citation>
    <scope>NUCLEOTIDE SEQUENCE [LARGE SCALE GENOMIC DNA]</scope>
    <source>
        <strain evidence="5 6">LY1</strain>
    </source>
</reference>
<dbReference type="SMART" id="SM00342">
    <property type="entry name" value="HTH_ARAC"/>
    <property type="match status" value="1"/>
</dbReference>
<dbReference type="RefSeq" id="WP_035077412.1">
    <property type="nucleotide sequence ID" value="NZ_JMIH01000024.1"/>
</dbReference>
<dbReference type="InterPro" id="IPR009057">
    <property type="entry name" value="Homeodomain-like_sf"/>
</dbReference>
<evidence type="ECO:0000256" key="1">
    <source>
        <dbReference type="ARBA" id="ARBA00023015"/>
    </source>
</evidence>
<comment type="caution">
    <text evidence="5">The sequence shown here is derived from an EMBL/GenBank/DDBJ whole genome shotgun (WGS) entry which is preliminary data.</text>
</comment>
<dbReference type="EMBL" id="JMIH01000024">
    <property type="protein sequence ID" value="KEO72694.1"/>
    <property type="molecule type" value="Genomic_DNA"/>
</dbReference>
<gene>
    <name evidence="5" type="ORF">EL17_18330</name>
</gene>